<name>E4XXD2_OIKDI</name>
<reference evidence="1" key="1">
    <citation type="journal article" date="2010" name="Science">
        <title>Plasticity of animal genome architecture unmasked by rapid evolution of a pelagic tunicate.</title>
        <authorList>
            <person name="Denoeud F."/>
            <person name="Henriet S."/>
            <person name="Mungpakdee S."/>
            <person name="Aury J.M."/>
            <person name="Da Silva C."/>
            <person name="Brinkmann H."/>
            <person name="Mikhaleva J."/>
            <person name="Olsen L.C."/>
            <person name="Jubin C."/>
            <person name="Canestro C."/>
            <person name="Bouquet J.M."/>
            <person name="Danks G."/>
            <person name="Poulain J."/>
            <person name="Campsteijn C."/>
            <person name="Adamski M."/>
            <person name="Cross I."/>
            <person name="Yadetie F."/>
            <person name="Muffato M."/>
            <person name="Louis A."/>
            <person name="Butcher S."/>
            <person name="Tsagkogeorga G."/>
            <person name="Konrad A."/>
            <person name="Singh S."/>
            <person name="Jensen M.F."/>
            <person name="Cong E.H."/>
            <person name="Eikeseth-Otteraa H."/>
            <person name="Noel B."/>
            <person name="Anthouard V."/>
            <person name="Porcel B.M."/>
            <person name="Kachouri-Lafond R."/>
            <person name="Nishino A."/>
            <person name="Ugolini M."/>
            <person name="Chourrout P."/>
            <person name="Nishida H."/>
            <person name="Aasland R."/>
            <person name="Huzurbazar S."/>
            <person name="Westhof E."/>
            <person name="Delsuc F."/>
            <person name="Lehrach H."/>
            <person name="Reinhardt R."/>
            <person name="Weissenbach J."/>
            <person name="Roy S.W."/>
            <person name="Artiguenave F."/>
            <person name="Postlethwait J.H."/>
            <person name="Manak J.R."/>
            <person name="Thompson E.M."/>
            <person name="Jaillon O."/>
            <person name="Du Pasquier L."/>
            <person name="Boudinot P."/>
            <person name="Liberles D.A."/>
            <person name="Volff J.N."/>
            <person name="Philippe H."/>
            <person name="Lenhard B."/>
            <person name="Roest Crollius H."/>
            <person name="Wincker P."/>
            <person name="Chourrout D."/>
        </authorList>
    </citation>
    <scope>NUCLEOTIDE SEQUENCE [LARGE SCALE GENOMIC DNA]</scope>
</reference>
<keyword evidence="2" id="KW-1185">Reference proteome</keyword>
<dbReference type="Proteomes" id="UP000001307">
    <property type="component" value="Unassembled WGS sequence"/>
</dbReference>
<evidence type="ECO:0000313" key="1">
    <source>
        <dbReference type="EMBL" id="CBY14326.1"/>
    </source>
</evidence>
<proteinExistence type="predicted"/>
<dbReference type="AlphaFoldDB" id="E4XXD2"/>
<sequence length="76" mass="9149">MVDRYKQQLENKMLKKDFKEIQESIYEMKKEEINSQMVQELINPEWLHIRELLEGPLDAHGEKKLSERISFVSSQL</sequence>
<gene>
    <name evidence="1" type="ORF">GSOID_T00007317001</name>
</gene>
<accession>E4XXD2</accession>
<dbReference type="EMBL" id="FN653275">
    <property type="protein sequence ID" value="CBY14326.1"/>
    <property type="molecule type" value="Genomic_DNA"/>
</dbReference>
<dbReference type="InParanoid" id="E4XXD2"/>
<protein>
    <submittedName>
        <fullName evidence="1">Uncharacterized protein</fullName>
    </submittedName>
</protein>
<evidence type="ECO:0000313" key="2">
    <source>
        <dbReference type="Proteomes" id="UP000001307"/>
    </source>
</evidence>
<organism evidence="1">
    <name type="scientific">Oikopleura dioica</name>
    <name type="common">Tunicate</name>
    <dbReference type="NCBI Taxonomy" id="34765"/>
    <lineage>
        <taxon>Eukaryota</taxon>
        <taxon>Metazoa</taxon>
        <taxon>Chordata</taxon>
        <taxon>Tunicata</taxon>
        <taxon>Appendicularia</taxon>
        <taxon>Copelata</taxon>
        <taxon>Oikopleuridae</taxon>
        <taxon>Oikopleura</taxon>
    </lineage>
</organism>